<feature type="non-terminal residue" evidence="2">
    <location>
        <position position="184"/>
    </location>
</feature>
<feature type="domain" description="SUI1" evidence="1">
    <location>
        <begin position="100"/>
        <end position="168"/>
    </location>
</feature>
<evidence type="ECO:0000313" key="2">
    <source>
        <dbReference type="EMBL" id="KMS64947.1"/>
    </source>
</evidence>
<proteinExistence type="predicted"/>
<protein>
    <recommendedName>
        <fullName evidence="1">SUI1 domain-containing protein</fullName>
    </recommendedName>
</protein>
<dbReference type="Pfam" id="PF01253">
    <property type="entry name" value="SUI1"/>
    <property type="match status" value="1"/>
</dbReference>
<gene>
    <name evidence="2" type="ORF">BVRB_041000</name>
</gene>
<dbReference type="InterPro" id="IPR001950">
    <property type="entry name" value="SUI1"/>
</dbReference>
<dbReference type="Gene3D" id="3.30.780.10">
    <property type="entry name" value="SUI1-like domain"/>
    <property type="match status" value="1"/>
</dbReference>
<dbReference type="PANTHER" id="PTHR12217">
    <property type="entry name" value="EUKARYOTIC TRANSLATION INITIATION FACTOR 2D"/>
    <property type="match status" value="1"/>
</dbReference>
<evidence type="ECO:0000313" key="3">
    <source>
        <dbReference type="Proteomes" id="UP000035740"/>
    </source>
</evidence>
<sequence length="184" mass="20717">FLFGSAPSKELFAMEDCKKRLHNYIQAHGLRLDKGLVRLDDTLKEAMFTASEERPDEVSMKDLGQRLERNLVMYTAIVSGDEEPVFSKGAPPNIEIIVDKVGQKIRTRVKNLEAFGLDSNVVAQQGQKRFACSTTVKPLPGKSKMTLYEVLIQGRFDKEICDYLKTSMGIPLHLISVVRKDIKS</sequence>
<evidence type="ECO:0000259" key="1">
    <source>
        <dbReference type="PROSITE" id="PS50296"/>
    </source>
</evidence>
<dbReference type="InterPro" id="IPR036877">
    <property type="entry name" value="SUI1_dom_sf"/>
</dbReference>
<dbReference type="InterPro" id="IPR039757">
    <property type="entry name" value="EIF2D"/>
</dbReference>
<organism evidence="2 3">
    <name type="scientific">Beta vulgaris subsp. vulgaris</name>
    <name type="common">Beet</name>
    <dbReference type="NCBI Taxonomy" id="3555"/>
    <lineage>
        <taxon>Eukaryota</taxon>
        <taxon>Viridiplantae</taxon>
        <taxon>Streptophyta</taxon>
        <taxon>Embryophyta</taxon>
        <taxon>Tracheophyta</taxon>
        <taxon>Spermatophyta</taxon>
        <taxon>Magnoliopsida</taxon>
        <taxon>eudicotyledons</taxon>
        <taxon>Gunneridae</taxon>
        <taxon>Pentapetalae</taxon>
        <taxon>Caryophyllales</taxon>
        <taxon>Chenopodiaceae</taxon>
        <taxon>Betoideae</taxon>
        <taxon>Beta</taxon>
    </lineage>
</organism>
<dbReference type="PROSITE" id="PS50296">
    <property type="entry name" value="SUI1"/>
    <property type="match status" value="1"/>
</dbReference>
<dbReference type="InterPro" id="IPR039759">
    <property type="entry name" value="eIF2D_SUI1"/>
</dbReference>
<name>A0A0J7YMX6_BETVV</name>
<dbReference type="OrthoDB" id="199771at2759"/>
<dbReference type="CDD" id="cd11608">
    <property type="entry name" value="eIF2D_C"/>
    <property type="match status" value="1"/>
</dbReference>
<dbReference type="EMBL" id="KQ117882">
    <property type="protein sequence ID" value="KMS64947.1"/>
    <property type="molecule type" value="Genomic_DNA"/>
</dbReference>
<keyword evidence="3" id="KW-1185">Reference proteome</keyword>
<reference evidence="2 3" key="1">
    <citation type="journal article" date="2014" name="Nature">
        <title>The genome of the recently domesticated crop plant sugar beet (Beta vulgaris).</title>
        <authorList>
            <person name="Dohm J.C."/>
            <person name="Minoche A.E."/>
            <person name="Holtgrawe D."/>
            <person name="Capella-Gutierrez S."/>
            <person name="Zakrzewski F."/>
            <person name="Tafer H."/>
            <person name="Rupp O."/>
            <person name="Sorensen T.R."/>
            <person name="Stracke R."/>
            <person name="Reinhardt R."/>
            <person name="Goesmann A."/>
            <person name="Kraft T."/>
            <person name="Schulz B."/>
            <person name="Stadler P.F."/>
            <person name="Schmidt T."/>
            <person name="Gabaldon T."/>
            <person name="Lehrach H."/>
            <person name="Weisshaar B."/>
            <person name="Himmelbauer H."/>
        </authorList>
    </citation>
    <scope>NUCLEOTIDE SEQUENCE [LARGE SCALE GENOMIC DNA]</scope>
    <source>
        <tissue evidence="2">Taproot</tissue>
    </source>
</reference>
<accession>A0A0J7YMX6</accession>
<dbReference type="GO" id="GO:0001731">
    <property type="term" value="P:formation of translation preinitiation complex"/>
    <property type="evidence" value="ECO:0007669"/>
    <property type="project" value="InterPro"/>
</dbReference>
<dbReference type="PANTHER" id="PTHR12217:SF4">
    <property type="entry name" value="EUKARYOTIC TRANSLATION INITIATION FACTOR 2D"/>
    <property type="match status" value="1"/>
</dbReference>
<feature type="non-terminal residue" evidence="2">
    <location>
        <position position="1"/>
    </location>
</feature>
<dbReference type="Gramene" id="KMS64947">
    <property type="protein sequence ID" value="KMS64947"/>
    <property type="gene ID" value="BVRB_041000"/>
</dbReference>
<dbReference type="AlphaFoldDB" id="A0A0J7YMX6"/>
<dbReference type="Proteomes" id="UP000035740">
    <property type="component" value="Unassembled WGS sequence"/>
</dbReference>
<dbReference type="SUPFAM" id="SSF55159">
    <property type="entry name" value="eIF1-like"/>
    <property type="match status" value="1"/>
</dbReference>
<dbReference type="GO" id="GO:0003743">
    <property type="term" value="F:translation initiation factor activity"/>
    <property type="evidence" value="ECO:0007669"/>
    <property type="project" value="InterPro"/>
</dbReference>